<evidence type="ECO:0000313" key="2">
    <source>
        <dbReference type="Proteomes" id="UP001056756"/>
    </source>
</evidence>
<accession>A0A9J6ZGT2</accession>
<protein>
    <submittedName>
        <fullName evidence="1">Uncharacterized protein</fullName>
    </submittedName>
</protein>
<dbReference type="KEGG" id="plig:NAG76_03605"/>
<reference evidence="1" key="1">
    <citation type="submission" date="2022-05" db="EMBL/GenBank/DDBJ databases">
        <title>Novel bacterial taxa in a minimal lignocellulolytic consortium and its capacity to transform plastics disclosed by genome-resolved metagenomics.</title>
        <authorList>
            <person name="Rodriguez C.A.D."/>
            <person name="Diaz-Garcia L."/>
            <person name="Herrera K."/>
            <person name="Tarazona N.A."/>
            <person name="Sproer C."/>
            <person name="Overmann J."/>
            <person name="Jimenez D.J."/>
        </authorList>
    </citation>
    <scope>NUCLEOTIDE SEQUENCE</scope>
    <source>
        <strain evidence="1">MAG5</strain>
    </source>
</reference>
<sequence>MAKSTARKFREKQAKQKGYDLISSQRGGQHIAIQTGTKMTKTKQSKLLQNKHKKRNASELEQSYCAFLIPICS</sequence>
<gene>
    <name evidence="1" type="ORF">NAG76_03605</name>
</gene>
<name>A0A9J6ZGT2_9BACL</name>
<dbReference type="EMBL" id="CP097899">
    <property type="protein sequence ID" value="URN95358.1"/>
    <property type="molecule type" value="Genomic_DNA"/>
</dbReference>
<proteinExistence type="predicted"/>
<dbReference type="AlphaFoldDB" id="A0A9J6ZGT2"/>
<organism evidence="1 2">
    <name type="scientific">Candidatus Pristimantibacillus lignocellulolyticus</name>
    <dbReference type="NCBI Taxonomy" id="2994561"/>
    <lineage>
        <taxon>Bacteria</taxon>
        <taxon>Bacillati</taxon>
        <taxon>Bacillota</taxon>
        <taxon>Bacilli</taxon>
        <taxon>Bacillales</taxon>
        <taxon>Paenibacillaceae</taxon>
        <taxon>Candidatus Pristimantibacillus</taxon>
    </lineage>
</organism>
<dbReference type="Proteomes" id="UP001056756">
    <property type="component" value="Chromosome"/>
</dbReference>
<evidence type="ECO:0000313" key="1">
    <source>
        <dbReference type="EMBL" id="URN95358.1"/>
    </source>
</evidence>